<keyword evidence="3" id="KW-1185">Reference proteome</keyword>
<reference evidence="2 3" key="1">
    <citation type="journal article" date="2019" name="Int. J. Syst. Evol. Microbiol.">
        <title>The Global Catalogue of Microorganisms (GCM) 10K type strain sequencing project: providing services to taxonomists for standard genome sequencing and annotation.</title>
        <authorList>
            <consortium name="The Broad Institute Genomics Platform"/>
            <consortium name="The Broad Institute Genome Sequencing Center for Infectious Disease"/>
            <person name="Wu L."/>
            <person name="Ma J."/>
        </authorList>
    </citation>
    <scope>NUCLEOTIDE SEQUENCE [LARGE SCALE GENOMIC DNA]</scope>
    <source>
        <strain evidence="2 3">NBRC 111368</strain>
    </source>
</reference>
<gene>
    <name evidence="2" type="ORF">ACFQE1_21535</name>
</gene>
<evidence type="ECO:0000313" key="3">
    <source>
        <dbReference type="Proteomes" id="UP001596328"/>
    </source>
</evidence>
<dbReference type="InterPro" id="IPR058281">
    <property type="entry name" value="DUF7975"/>
</dbReference>
<protein>
    <recommendedName>
        <fullName evidence="1">DUF7975 domain-containing protein</fullName>
    </recommendedName>
</protein>
<dbReference type="EMBL" id="JBHSWU010001505">
    <property type="protein sequence ID" value="MFC6726910.1"/>
    <property type="molecule type" value="Genomic_DNA"/>
</dbReference>
<feature type="domain" description="DUF7975" evidence="1">
    <location>
        <begin position="1"/>
        <end position="113"/>
    </location>
</feature>
<dbReference type="Pfam" id="PF25930">
    <property type="entry name" value="DUF7975"/>
    <property type="match status" value="1"/>
</dbReference>
<organism evidence="2 3">
    <name type="scientific">Halobium palmae</name>
    <dbReference type="NCBI Taxonomy" id="1776492"/>
    <lineage>
        <taxon>Archaea</taxon>
        <taxon>Methanobacteriati</taxon>
        <taxon>Methanobacteriota</taxon>
        <taxon>Stenosarchaea group</taxon>
        <taxon>Halobacteria</taxon>
        <taxon>Halobacteriales</taxon>
        <taxon>Haloferacaceae</taxon>
        <taxon>Halobium</taxon>
    </lineage>
</organism>
<comment type="caution">
    <text evidence="2">The sequence shown here is derived from an EMBL/GenBank/DDBJ whole genome shotgun (WGS) entry which is preliminary data.</text>
</comment>
<dbReference type="Proteomes" id="UP001596328">
    <property type="component" value="Unassembled WGS sequence"/>
</dbReference>
<name>A0ABD5S5S3_9EURY</name>
<evidence type="ECO:0000313" key="2">
    <source>
        <dbReference type="EMBL" id="MFC6726910.1"/>
    </source>
</evidence>
<dbReference type="AlphaFoldDB" id="A0ABD5S5S3"/>
<feature type="non-terminal residue" evidence="2">
    <location>
        <position position="1"/>
    </location>
</feature>
<proteinExistence type="predicted"/>
<evidence type="ECO:0000259" key="1">
    <source>
        <dbReference type="Pfam" id="PF25930"/>
    </source>
</evidence>
<sequence>ERGSAFLAVEVAPDPELDGTDDDGDPLPAPWIQFAEDTFNLDVADDELAALESFLDEYPDFRIDAMERPEDADGTNVRVTARSDANRLAGFVDEAFRRVYGREEGYRLWVTQI</sequence>
<accession>A0ABD5S5S3</accession>